<sequence>ILTAVILAAVILAAVVLTAVVLTAVRETKIQYLLKRVSGKLPAGTRYSGNNAATLGKDMGC</sequence>
<keyword evidence="1" id="KW-0472">Membrane</keyword>
<proteinExistence type="predicted"/>
<feature type="non-terminal residue" evidence="2">
    <location>
        <position position="1"/>
    </location>
</feature>
<gene>
    <name evidence="2" type="ORF">CWB98_01100</name>
</gene>
<dbReference type="Proteomes" id="UP000306719">
    <property type="component" value="Unassembled WGS sequence"/>
</dbReference>
<evidence type="ECO:0000256" key="1">
    <source>
        <dbReference type="SAM" id="Phobius"/>
    </source>
</evidence>
<name>A0A5S3X5J1_9GAMM</name>
<dbReference type="EMBL" id="PNCJ01000004">
    <property type="protein sequence ID" value="TMP39895.1"/>
    <property type="molecule type" value="Genomic_DNA"/>
</dbReference>
<evidence type="ECO:0000313" key="3">
    <source>
        <dbReference type="Proteomes" id="UP000306719"/>
    </source>
</evidence>
<protein>
    <submittedName>
        <fullName evidence="2">Uncharacterized protein</fullName>
    </submittedName>
</protein>
<reference evidence="3" key="2">
    <citation type="submission" date="2019-06" db="EMBL/GenBank/DDBJ databases">
        <title>Co-occurence of chitin degradation, pigmentation and bioactivity in marine Pseudoalteromonas.</title>
        <authorList>
            <person name="Sonnenschein E.C."/>
            <person name="Bech P.K."/>
        </authorList>
    </citation>
    <scope>NUCLEOTIDE SEQUENCE [LARGE SCALE GENOMIC DNA]</scope>
    <source>
        <strain evidence="3">S2599</strain>
    </source>
</reference>
<keyword evidence="1" id="KW-1133">Transmembrane helix</keyword>
<organism evidence="2 3">
    <name type="scientific">Pseudoalteromonas rubra</name>
    <dbReference type="NCBI Taxonomy" id="43658"/>
    <lineage>
        <taxon>Bacteria</taxon>
        <taxon>Pseudomonadati</taxon>
        <taxon>Pseudomonadota</taxon>
        <taxon>Gammaproteobacteria</taxon>
        <taxon>Alteromonadales</taxon>
        <taxon>Pseudoalteromonadaceae</taxon>
        <taxon>Pseudoalteromonas</taxon>
    </lineage>
</organism>
<keyword evidence="1" id="KW-0812">Transmembrane</keyword>
<reference evidence="2 3" key="1">
    <citation type="submission" date="2018-01" db="EMBL/GenBank/DDBJ databases">
        <authorList>
            <person name="Paulsen S."/>
            <person name="Gram L.K."/>
        </authorList>
    </citation>
    <scope>NUCLEOTIDE SEQUENCE [LARGE SCALE GENOMIC DNA]</scope>
    <source>
        <strain evidence="2 3">S2599</strain>
    </source>
</reference>
<accession>A0A5S3X5J1</accession>
<feature type="transmembrane region" description="Helical" evidence="1">
    <location>
        <begin position="6"/>
        <end position="25"/>
    </location>
</feature>
<comment type="caution">
    <text evidence="2">The sequence shown here is derived from an EMBL/GenBank/DDBJ whole genome shotgun (WGS) entry which is preliminary data.</text>
</comment>
<dbReference type="AlphaFoldDB" id="A0A5S3X5J1"/>
<evidence type="ECO:0000313" key="2">
    <source>
        <dbReference type="EMBL" id="TMP39895.1"/>
    </source>
</evidence>